<protein>
    <submittedName>
        <fullName evidence="7">Cytochrome C oxidase subunit IV family protein</fullName>
    </submittedName>
</protein>
<dbReference type="RefSeq" id="WP_348393280.1">
    <property type="nucleotide sequence ID" value="NZ_CP134145.1"/>
</dbReference>
<evidence type="ECO:0000256" key="1">
    <source>
        <dbReference type="ARBA" id="ARBA00004651"/>
    </source>
</evidence>
<dbReference type="EMBL" id="CP134145">
    <property type="protein sequence ID" value="WNC74173.1"/>
    <property type="molecule type" value="Genomic_DNA"/>
</dbReference>
<keyword evidence="2" id="KW-1003">Cell membrane</keyword>
<feature type="transmembrane region" description="Helical" evidence="6">
    <location>
        <begin position="12"/>
        <end position="33"/>
    </location>
</feature>
<feature type="transmembrane region" description="Helical" evidence="6">
    <location>
        <begin position="45"/>
        <end position="65"/>
    </location>
</feature>
<proteinExistence type="predicted"/>
<keyword evidence="3 6" id="KW-0812">Transmembrane</keyword>
<dbReference type="InterPro" id="IPR005171">
    <property type="entry name" value="Cyt_c_oxidase_su4_prok"/>
</dbReference>
<dbReference type="Pfam" id="PF03626">
    <property type="entry name" value="COX4_pro"/>
    <property type="match status" value="1"/>
</dbReference>
<evidence type="ECO:0000256" key="5">
    <source>
        <dbReference type="ARBA" id="ARBA00023136"/>
    </source>
</evidence>
<name>A0ABY9U0Z9_9GAMM</name>
<dbReference type="Proteomes" id="UP001258994">
    <property type="component" value="Chromosome"/>
</dbReference>
<evidence type="ECO:0000313" key="7">
    <source>
        <dbReference type="EMBL" id="WNC74173.1"/>
    </source>
</evidence>
<organism evidence="7 8">
    <name type="scientific">Thalassotalea psychrophila</name>
    <dbReference type="NCBI Taxonomy" id="3065647"/>
    <lineage>
        <taxon>Bacteria</taxon>
        <taxon>Pseudomonadati</taxon>
        <taxon>Pseudomonadota</taxon>
        <taxon>Gammaproteobacteria</taxon>
        <taxon>Alteromonadales</taxon>
        <taxon>Colwelliaceae</taxon>
        <taxon>Thalassotalea</taxon>
    </lineage>
</organism>
<feature type="transmembrane region" description="Helical" evidence="6">
    <location>
        <begin position="72"/>
        <end position="94"/>
    </location>
</feature>
<evidence type="ECO:0000256" key="4">
    <source>
        <dbReference type="ARBA" id="ARBA00022989"/>
    </source>
</evidence>
<keyword evidence="4 6" id="KW-1133">Transmembrane helix</keyword>
<comment type="subcellular location">
    <subcellularLocation>
        <location evidence="1">Cell membrane</location>
        <topology evidence="1">Multi-pass membrane protein</topology>
    </subcellularLocation>
</comment>
<evidence type="ECO:0000256" key="3">
    <source>
        <dbReference type="ARBA" id="ARBA00022692"/>
    </source>
</evidence>
<evidence type="ECO:0000256" key="6">
    <source>
        <dbReference type="SAM" id="Phobius"/>
    </source>
</evidence>
<keyword evidence="8" id="KW-1185">Reference proteome</keyword>
<accession>A0ABY9U0Z9</accession>
<keyword evidence="5 6" id="KW-0472">Membrane</keyword>
<sequence>MNKFFVQNQIKTMFRDVLIWSLLVVFTLSSWWLGHTTQGLTADVITSMILLLSFLKIRLVILHFMEIKTASFILRLMFEVWCFGVCAILIFLFVY</sequence>
<evidence type="ECO:0000313" key="8">
    <source>
        <dbReference type="Proteomes" id="UP001258994"/>
    </source>
</evidence>
<evidence type="ECO:0000256" key="2">
    <source>
        <dbReference type="ARBA" id="ARBA00022475"/>
    </source>
</evidence>
<reference evidence="8" key="1">
    <citation type="submission" date="2023-09" db="EMBL/GenBank/DDBJ databases">
        <authorList>
            <person name="Li S."/>
            <person name="Li X."/>
            <person name="Zhang C."/>
            <person name="Zhao Z."/>
        </authorList>
    </citation>
    <scope>NUCLEOTIDE SEQUENCE [LARGE SCALE GENOMIC DNA]</scope>
    <source>
        <strain evidence="8">SQ149</strain>
    </source>
</reference>
<gene>
    <name evidence="7" type="ORF">RGQ13_09325</name>
</gene>